<gene>
    <name evidence="1" type="ORF">NBRC116591_34160</name>
</gene>
<evidence type="ECO:0000313" key="2">
    <source>
        <dbReference type="Proteomes" id="UP001465153"/>
    </source>
</evidence>
<reference evidence="1 2" key="1">
    <citation type="submission" date="2024-04" db="EMBL/GenBank/DDBJ databases">
        <title>Draft genome sequence of Sessilibacter corallicola NBRC 116591.</title>
        <authorList>
            <person name="Miyakawa T."/>
            <person name="Kusuya Y."/>
            <person name="Miura T."/>
        </authorList>
    </citation>
    <scope>NUCLEOTIDE SEQUENCE [LARGE SCALE GENOMIC DNA]</scope>
    <source>
        <strain evidence="1 2">KU-00831-HH</strain>
    </source>
</reference>
<name>A0ABQ0AD75_9GAMM</name>
<proteinExistence type="predicted"/>
<sequence length="62" mass="7094">MSKVTVHQAKTIKGSTNWNKVESLSDQEIKQATLTDIDAKPLSDHEIKAFRRFKSIRHKMGL</sequence>
<keyword evidence="2" id="KW-1185">Reference proteome</keyword>
<protein>
    <submittedName>
        <fullName evidence="1">Uncharacterized protein</fullName>
    </submittedName>
</protein>
<accession>A0ABQ0AD75</accession>
<comment type="caution">
    <text evidence="1">The sequence shown here is derived from an EMBL/GenBank/DDBJ whole genome shotgun (WGS) entry which is preliminary data.</text>
</comment>
<evidence type="ECO:0000313" key="1">
    <source>
        <dbReference type="EMBL" id="GAA6169605.1"/>
    </source>
</evidence>
<dbReference type="Proteomes" id="UP001465153">
    <property type="component" value="Unassembled WGS sequence"/>
</dbReference>
<dbReference type="RefSeq" id="WP_353304084.1">
    <property type="nucleotide sequence ID" value="NZ_BAABWN010000013.1"/>
</dbReference>
<dbReference type="EMBL" id="BAABWN010000013">
    <property type="protein sequence ID" value="GAA6169605.1"/>
    <property type="molecule type" value="Genomic_DNA"/>
</dbReference>
<organism evidence="1 2">
    <name type="scientific">Sessilibacter corallicola</name>
    <dbReference type="NCBI Taxonomy" id="2904075"/>
    <lineage>
        <taxon>Bacteria</taxon>
        <taxon>Pseudomonadati</taxon>
        <taxon>Pseudomonadota</taxon>
        <taxon>Gammaproteobacteria</taxon>
        <taxon>Cellvibrionales</taxon>
        <taxon>Cellvibrionaceae</taxon>
        <taxon>Sessilibacter</taxon>
    </lineage>
</organism>